<keyword evidence="2" id="KW-0472">Membrane</keyword>
<dbReference type="AlphaFoldDB" id="A0A9N8VYQ2"/>
<organism evidence="4 5">
    <name type="scientific">Acaulospora morrowiae</name>
    <dbReference type="NCBI Taxonomy" id="94023"/>
    <lineage>
        <taxon>Eukaryota</taxon>
        <taxon>Fungi</taxon>
        <taxon>Fungi incertae sedis</taxon>
        <taxon>Mucoromycota</taxon>
        <taxon>Glomeromycotina</taxon>
        <taxon>Glomeromycetes</taxon>
        <taxon>Diversisporales</taxon>
        <taxon>Acaulosporaceae</taxon>
        <taxon>Acaulospora</taxon>
    </lineage>
</organism>
<accession>A0A9N8VYQ2</accession>
<feature type="signal peptide" evidence="3">
    <location>
        <begin position="1"/>
        <end position="23"/>
    </location>
</feature>
<proteinExistence type="predicted"/>
<feature type="transmembrane region" description="Helical" evidence="2">
    <location>
        <begin position="165"/>
        <end position="184"/>
    </location>
</feature>
<evidence type="ECO:0000313" key="4">
    <source>
        <dbReference type="EMBL" id="CAG8470988.1"/>
    </source>
</evidence>
<evidence type="ECO:0000256" key="1">
    <source>
        <dbReference type="SAM" id="MobiDB-lite"/>
    </source>
</evidence>
<evidence type="ECO:0000313" key="5">
    <source>
        <dbReference type="Proteomes" id="UP000789342"/>
    </source>
</evidence>
<protein>
    <submittedName>
        <fullName evidence="4">4988_t:CDS:1</fullName>
    </submittedName>
</protein>
<feature type="region of interest" description="Disordered" evidence="1">
    <location>
        <begin position="121"/>
        <end position="154"/>
    </location>
</feature>
<comment type="caution">
    <text evidence="4">The sequence shown here is derived from an EMBL/GenBank/DDBJ whole genome shotgun (WGS) entry which is preliminary data.</text>
</comment>
<feature type="chain" id="PRO_5040482615" evidence="3">
    <location>
        <begin position="24"/>
        <end position="187"/>
    </location>
</feature>
<sequence>MKTNNSSILFFLILVISTALVNGQTDTITDTATSSTTSAAAPATTNGNSIDKCLKDNNCGTDQACRAKCAKVPDPSASDVDATNQCVAKCDQKAAPDVYKACVNNCYQIYFPNSTAVSPSGTTPASGVNSVNTASSSATGSGSDAGASGSPSPKSAAVSLRQENLYPLMLLLISVVAGMSGFFFEII</sequence>
<gene>
    <name evidence="4" type="ORF">AMORRO_LOCUS1854</name>
</gene>
<dbReference type="OrthoDB" id="5597238at2759"/>
<evidence type="ECO:0000256" key="3">
    <source>
        <dbReference type="SAM" id="SignalP"/>
    </source>
</evidence>
<feature type="compositionally biased region" description="Low complexity" evidence="1">
    <location>
        <begin position="125"/>
        <end position="154"/>
    </location>
</feature>
<dbReference type="Proteomes" id="UP000789342">
    <property type="component" value="Unassembled WGS sequence"/>
</dbReference>
<evidence type="ECO:0000256" key="2">
    <source>
        <dbReference type="SAM" id="Phobius"/>
    </source>
</evidence>
<name>A0A9N8VYQ2_9GLOM</name>
<reference evidence="4" key="1">
    <citation type="submission" date="2021-06" db="EMBL/GenBank/DDBJ databases">
        <authorList>
            <person name="Kallberg Y."/>
            <person name="Tangrot J."/>
            <person name="Rosling A."/>
        </authorList>
    </citation>
    <scope>NUCLEOTIDE SEQUENCE</scope>
    <source>
        <strain evidence="4">CL551</strain>
    </source>
</reference>
<keyword evidence="2" id="KW-1133">Transmembrane helix</keyword>
<keyword evidence="5" id="KW-1185">Reference proteome</keyword>
<dbReference type="EMBL" id="CAJVPV010000719">
    <property type="protein sequence ID" value="CAG8470988.1"/>
    <property type="molecule type" value="Genomic_DNA"/>
</dbReference>
<keyword evidence="2" id="KW-0812">Transmembrane</keyword>
<keyword evidence="3" id="KW-0732">Signal</keyword>